<dbReference type="SUPFAM" id="SSF50249">
    <property type="entry name" value="Nucleic acid-binding proteins"/>
    <property type="match status" value="3"/>
</dbReference>
<dbReference type="Proteomes" id="UP000654075">
    <property type="component" value="Unassembled WGS sequence"/>
</dbReference>
<keyword evidence="3" id="KW-1185">Reference proteome</keyword>
<feature type="domain" description="S1 motif" evidence="1">
    <location>
        <begin position="154"/>
        <end position="226"/>
    </location>
</feature>
<dbReference type="PANTHER" id="PTHR10724">
    <property type="entry name" value="30S RIBOSOMAL PROTEIN S1"/>
    <property type="match status" value="1"/>
</dbReference>
<dbReference type="Gene3D" id="2.40.50.140">
    <property type="entry name" value="Nucleic acid-binding proteins"/>
    <property type="match status" value="3"/>
</dbReference>
<dbReference type="InterPro" id="IPR050437">
    <property type="entry name" value="Ribos_protein_bS1-like"/>
</dbReference>
<dbReference type="PROSITE" id="PS50126">
    <property type="entry name" value="S1"/>
    <property type="match status" value="3"/>
</dbReference>
<feature type="non-terminal residue" evidence="2">
    <location>
        <position position="1"/>
    </location>
</feature>
<gene>
    <name evidence="2" type="ORF">PGLA1383_LOCUS37572</name>
</gene>
<dbReference type="SMART" id="SM00316">
    <property type="entry name" value="S1"/>
    <property type="match status" value="3"/>
</dbReference>
<dbReference type="AlphaFoldDB" id="A0A813GBC9"/>
<accession>A0A813GBC9</accession>
<comment type="caution">
    <text evidence="2">The sequence shown here is derived from an EMBL/GenBank/DDBJ whole genome shotgun (WGS) entry which is preliminary data.</text>
</comment>
<dbReference type="InterPro" id="IPR003029">
    <property type="entry name" value="S1_domain"/>
</dbReference>
<sequence length="321" mass="35898">VPGDVVLCQRQQDLLWAWVNKSAEADEQWLTPEMLQFPVPAGIPELQRFPMSELRLGQALRGIITDVDHQGVFVDVGAESDGWVHISQISDTKQVDDPQLFVAAEQEVDVWVSQIDDINGKGLYLSMAPKKLKLRPRLPPPADEVRRLALSDVNTWHEGVVSWIKDYGIFVILGDARNGVGVQSLVHVKQIPGNRVDPFKVAEIGQKVKVRVLGSEKDGKMILSMMPDAATFDSFKHIPRTQWLDGLVYDTQDYGFFVEVRPPGGGSVVQGMVHISRMVEDFVRDVKEEVSVGDVVRVRVHEVDTNQRKVSFTTKPLNDDG</sequence>
<dbReference type="GO" id="GO:0003729">
    <property type="term" value="F:mRNA binding"/>
    <property type="evidence" value="ECO:0007669"/>
    <property type="project" value="TreeGrafter"/>
</dbReference>
<evidence type="ECO:0000313" key="2">
    <source>
        <dbReference type="EMBL" id="CAE8620004.1"/>
    </source>
</evidence>
<reference evidence="2" key="1">
    <citation type="submission" date="2021-02" db="EMBL/GenBank/DDBJ databases">
        <authorList>
            <person name="Dougan E. K."/>
            <person name="Rhodes N."/>
            <person name="Thang M."/>
            <person name="Chan C."/>
        </authorList>
    </citation>
    <scope>NUCLEOTIDE SEQUENCE</scope>
</reference>
<organism evidence="2 3">
    <name type="scientific">Polarella glacialis</name>
    <name type="common">Dinoflagellate</name>
    <dbReference type="NCBI Taxonomy" id="89957"/>
    <lineage>
        <taxon>Eukaryota</taxon>
        <taxon>Sar</taxon>
        <taxon>Alveolata</taxon>
        <taxon>Dinophyceae</taxon>
        <taxon>Suessiales</taxon>
        <taxon>Suessiaceae</taxon>
        <taxon>Polarella</taxon>
    </lineage>
</organism>
<name>A0A813GBC9_POLGL</name>
<feature type="domain" description="S1 motif" evidence="1">
    <location>
        <begin position="241"/>
        <end position="315"/>
    </location>
</feature>
<dbReference type="Pfam" id="PF00575">
    <property type="entry name" value="S1"/>
    <property type="match status" value="3"/>
</dbReference>
<proteinExistence type="predicted"/>
<dbReference type="OrthoDB" id="447631at2759"/>
<evidence type="ECO:0000313" key="3">
    <source>
        <dbReference type="Proteomes" id="UP000654075"/>
    </source>
</evidence>
<feature type="domain" description="S1 motif" evidence="1">
    <location>
        <begin position="57"/>
        <end position="128"/>
    </location>
</feature>
<dbReference type="InterPro" id="IPR012340">
    <property type="entry name" value="NA-bd_OB-fold"/>
</dbReference>
<dbReference type="GO" id="GO:0006412">
    <property type="term" value="P:translation"/>
    <property type="evidence" value="ECO:0007669"/>
    <property type="project" value="TreeGrafter"/>
</dbReference>
<dbReference type="GO" id="GO:0003735">
    <property type="term" value="F:structural constituent of ribosome"/>
    <property type="evidence" value="ECO:0007669"/>
    <property type="project" value="TreeGrafter"/>
</dbReference>
<dbReference type="EMBL" id="CAJNNV010027284">
    <property type="protein sequence ID" value="CAE8620004.1"/>
    <property type="molecule type" value="Genomic_DNA"/>
</dbReference>
<protein>
    <recommendedName>
        <fullName evidence="1">S1 motif domain-containing protein</fullName>
    </recommendedName>
</protein>
<evidence type="ECO:0000259" key="1">
    <source>
        <dbReference type="PROSITE" id="PS50126"/>
    </source>
</evidence>